<gene>
    <name evidence="1" type="ORF">Tci_858100</name>
</gene>
<dbReference type="EMBL" id="BKCJ011103535">
    <property type="protein sequence ID" value="GFC86130.1"/>
    <property type="molecule type" value="Genomic_DNA"/>
</dbReference>
<feature type="non-terminal residue" evidence="1">
    <location>
        <position position="74"/>
    </location>
</feature>
<sequence>MNRELCQVGLGTQHMGLLGKRYGYCSGALGVYGKGCGEEWVLGGKSGWEVVRVWQEGPLGFLGLVILVLVINVL</sequence>
<proteinExistence type="predicted"/>
<accession>A0A699RI49</accession>
<reference evidence="1" key="1">
    <citation type="journal article" date="2019" name="Sci. Rep.">
        <title>Draft genome of Tanacetum cinerariifolium, the natural source of mosquito coil.</title>
        <authorList>
            <person name="Yamashiro T."/>
            <person name="Shiraishi A."/>
            <person name="Satake H."/>
            <person name="Nakayama K."/>
        </authorList>
    </citation>
    <scope>NUCLEOTIDE SEQUENCE</scope>
</reference>
<protein>
    <submittedName>
        <fullName evidence="1">Uncharacterized protein</fullName>
    </submittedName>
</protein>
<comment type="caution">
    <text evidence="1">The sequence shown here is derived from an EMBL/GenBank/DDBJ whole genome shotgun (WGS) entry which is preliminary data.</text>
</comment>
<evidence type="ECO:0000313" key="1">
    <source>
        <dbReference type="EMBL" id="GFC86130.1"/>
    </source>
</evidence>
<dbReference type="AlphaFoldDB" id="A0A699RI49"/>
<organism evidence="1">
    <name type="scientific">Tanacetum cinerariifolium</name>
    <name type="common">Dalmatian daisy</name>
    <name type="synonym">Chrysanthemum cinerariifolium</name>
    <dbReference type="NCBI Taxonomy" id="118510"/>
    <lineage>
        <taxon>Eukaryota</taxon>
        <taxon>Viridiplantae</taxon>
        <taxon>Streptophyta</taxon>
        <taxon>Embryophyta</taxon>
        <taxon>Tracheophyta</taxon>
        <taxon>Spermatophyta</taxon>
        <taxon>Magnoliopsida</taxon>
        <taxon>eudicotyledons</taxon>
        <taxon>Gunneridae</taxon>
        <taxon>Pentapetalae</taxon>
        <taxon>asterids</taxon>
        <taxon>campanulids</taxon>
        <taxon>Asterales</taxon>
        <taxon>Asteraceae</taxon>
        <taxon>Asteroideae</taxon>
        <taxon>Anthemideae</taxon>
        <taxon>Anthemidinae</taxon>
        <taxon>Tanacetum</taxon>
    </lineage>
</organism>
<name>A0A699RI49_TANCI</name>